<sequence>MRDRLIASGVTENRRRFLSETTMVMLCRKSTITFFTGAPPSEVVDEVSDGGTDQISRSPVLESIPGESVVSIVGPVIVIIMGKYVEMLDLGVRMVARFHSHCPQTARLYYHPPSNSADSSCRSNAPPALEESGNCMQFQPSMSFNTREIIFSSAM</sequence>
<dbReference type="PANTHER" id="PTHR33983">
    <property type="entry name" value="OS07G0185900 PROTEIN"/>
    <property type="match status" value="1"/>
</dbReference>
<reference evidence="1" key="1">
    <citation type="submission" date="2023-04" db="EMBL/GenBank/DDBJ databases">
        <authorList>
            <person name="Vijverberg K."/>
            <person name="Xiong W."/>
            <person name="Schranz E."/>
        </authorList>
    </citation>
    <scope>NUCLEOTIDE SEQUENCE</scope>
</reference>
<name>A0AA36EPY9_LACSI</name>
<evidence type="ECO:0000313" key="1">
    <source>
        <dbReference type="EMBL" id="CAI9301345.1"/>
    </source>
</evidence>
<dbReference type="EMBL" id="OX465085">
    <property type="protein sequence ID" value="CAI9301345.1"/>
    <property type="molecule type" value="Genomic_DNA"/>
</dbReference>
<proteinExistence type="predicted"/>
<organism evidence="1 2">
    <name type="scientific">Lactuca saligna</name>
    <name type="common">Willowleaf lettuce</name>
    <dbReference type="NCBI Taxonomy" id="75948"/>
    <lineage>
        <taxon>Eukaryota</taxon>
        <taxon>Viridiplantae</taxon>
        <taxon>Streptophyta</taxon>
        <taxon>Embryophyta</taxon>
        <taxon>Tracheophyta</taxon>
        <taxon>Spermatophyta</taxon>
        <taxon>Magnoliopsida</taxon>
        <taxon>eudicotyledons</taxon>
        <taxon>Gunneridae</taxon>
        <taxon>Pentapetalae</taxon>
        <taxon>asterids</taxon>
        <taxon>campanulids</taxon>
        <taxon>Asterales</taxon>
        <taxon>Asteraceae</taxon>
        <taxon>Cichorioideae</taxon>
        <taxon>Cichorieae</taxon>
        <taxon>Lactucinae</taxon>
        <taxon>Lactuca</taxon>
    </lineage>
</organism>
<gene>
    <name evidence="1" type="ORF">LSALG_LOCUS39905</name>
</gene>
<dbReference type="AlphaFoldDB" id="A0AA36EPY9"/>
<protein>
    <submittedName>
        <fullName evidence="1">Uncharacterized protein</fullName>
    </submittedName>
</protein>
<accession>A0AA36EPY9</accession>
<evidence type="ECO:0000313" key="2">
    <source>
        <dbReference type="Proteomes" id="UP001177003"/>
    </source>
</evidence>
<keyword evidence="2" id="KW-1185">Reference proteome</keyword>
<dbReference type="PANTHER" id="PTHR33983:SF1">
    <property type="entry name" value="OS07G0185900 PROTEIN"/>
    <property type="match status" value="1"/>
</dbReference>
<dbReference type="Proteomes" id="UP001177003">
    <property type="component" value="Chromosome 9"/>
</dbReference>